<feature type="non-terminal residue" evidence="1">
    <location>
        <position position="57"/>
    </location>
</feature>
<dbReference type="GeneID" id="43653895"/>
<dbReference type="Proteomes" id="UP000326268">
    <property type="component" value="Unassembled WGS sequence"/>
</dbReference>
<proteinExistence type="predicted"/>
<dbReference type="EMBL" id="ML738031">
    <property type="protein sequence ID" value="KAE8357385.1"/>
    <property type="molecule type" value="Genomic_DNA"/>
</dbReference>
<keyword evidence="2" id="KW-1185">Reference proteome</keyword>
<dbReference type="AlphaFoldDB" id="A0A5N6ZIS3"/>
<dbReference type="RefSeq" id="XP_031920466.1">
    <property type="nucleotide sequence ID" value="XM_032069449.1"/>
</dbReference>
<protein>
    <submittedName>
        <fullName evidence="1">Uncharacterized protein</fullName>
    </submittedName>
</protein>
<accession>A0A5N6ZIS3</accession>
<name>A0A5N6ZIS3_9EURO</name>
<evidence type="ECO:0000313" key="1">
    <source>
        <dbReference type="EMBL" id="KAE8357385.1"/>
    </source>
</evidence>
<evidence type="ECO:0000313" key="2">
    <source>
        <dbReference type="Proteomes" id="UP000326268"/>
    </source>
</evidence>
<organism evidence="1 2">
    <name type="scientific">Aspergillus caelatus</name>
    <dbReference type="NCBI Taxonomy" id="61420"/>
    <lineage>
        <taxon>Eukaryota</taxon>
        <taxon>Fungi</taxon>
        <taxon>Dikarya</taxon>
        <taxon>Ascomycota</taxon>
        <taxon>Pezizomycotina</taxon>
        <taxon>Eurotiomycetes</taxon>
        <taxon>Eurotiomycetidae</taxon>
        <taxon>Eurotiales</taxon>
        <taxon>Aspergillaceae</taxon>
        <taxon>Aspergillus</taxon>
        <taxon>Aspergillus subgen. Circumdati</taxon>
    </lineage>
</organism>
<gene>
    <name evidence="1" type="ORF">BDV27DRAFT_139401</name>
</gene>
<reference evidence="1 2" key="1">
    <citation type="submission" date="2019-04" db="EMBL/GenBank/DDBJ databases">
        <title>Friends and foes A comparative genomics studyof 23 Aspergillus species from section Flavi.</title>
        <authorList>
            <consortium name="DOE Joint Genome Institute"/>
            <person name="Kjaerbolling I."/>
            <person name="Vesth T."/>
            <person name="Frisvad J.C."/>
            <person name="Nybo J.L."/>
            <person name="Theobald S."/>
            <person name="Kildgaard S."/>
            <person name="Isbrandt T."/>
            <person name="Kuo A."/>
            <person name="Sato A."/>
            <person name="Lyhne E.K."/>
            <person name="Kogle M.E."/>
            <person name="Wiebenga A."/>
            <person name="Kun R.S."/>
            <person name="Lubbers R.J."/>
            <person name="Makela M.R."/>
            <person name="Barry K."/>
            <person name="Chovatia M."/>
            <person name="Clum A."/>
            <person name="Daum C."/>
            <person name="Haridas S."/>
            <person name="He G."/>
            <person name="LaButti K."/>
            <person name="Lipzen A."/>
            <person name="Mondo S."/>
            <person name="Riley R."/>
            <person name="Salamov A."/>
            <person name="Simmons B.A."/>
            <person name="Magnuson J.K."/>
            <person name="Henrissat B."/>
            <person name="Mortensen U.H."/>
            <person name="Larsen T.O."/>
            <person name="Devries R.P."/>
            <person name="Grigoriev I.V."/>
            <person name="Machida M."/>
            <person name="Baker S.E."/>
            <person name="Andersen M.R."/>
        </authorList>
    </citation>
    <scope>NUCLEOTIDE SEQUENCE [LARGE SCALE GENOMIC DNA]</scope>
    <source>
        <strain evidence="1 2">CBS 763.97</strain>
    </source>
</reference>
<sequence>MDQFTRILYIDQPSLSLCLPYGRSGCVLIGIPELSLWSHLPMKYVNTCAGHGVPGVL</sequence>